<organism evidence="2 3">
    <name type="scientific">Thanatephorus cucumeris (strain AG1-IA)</name>
    <name type="common">Rice sheath blight fungus</name>
    <name type="synonym">Rhizoctonia solani</name>
    <dbReference type="NCBI Taxonomy" id="983506"/>
    <lineage>
        <taxon>Eukaryota</taxon>
        <taxon>Fungi</taxon>
        <taxon>Dikarya</taxon>
        <taxon>Basidiomycota</taxon>
        <taxon>Agaricomycotina</taxon>
        <taxon>Agaricomycetes</taxon>
        <taxon>Cantharellales</taxon>
        <taxon>Ceratobasidiaceae</taxon>
        <taxon>Rhizoctonia</taxon>
        <taxon>Rhizoctonia solani AG-1</taxon>
    </lineage>
</organism>
<name>L8WPK7_THACA</name>
<sequence length="110" mass="13086">MSFGHNYPPWNRCFALEHHLLATGDYMPGQYYHTHILRHMYHCAYSRTKHSKDTSNLNFHTPNNHSINQSRITTSQHNCENKDMKKKSKNGIQHDDDKGKRKRKLHNQTQ</sequence>
<evidence type="ECO:0000313" key="3">
    <source>
        <dbReference type="Proteomes" id="UP000011668"/>
    </source>
</evidence>
<evidence type="ECO:0000313" key="2">
    <source>
        <dbReference type="EMBL" id="ELU38707.1"/>
    </source>
</evidence>
<proteinExistence type="predicted"/>
<feature type="compositionally biased region" description="Polar residues" evidence="1">
    <location>
        <begin position="54"/>
        <end position="78"/>
    </location>
</feature>
<feature type="region of interest" description="Disordered" evidence="1">
    <location>
        <begin position="52"/>
        <end position="110"/>
    </location>
</feature>
<dbReference type="AlphaFoldDB" id="L8WPK7"/>
<accession>L8WPK7</accession>
<evidence type="ECO:0000256" key="1">
    <source>
        <dbReference type="SAM" id="MobiDB-lite"/>
    </source>
</evidence>
<comment type="caution">
    <text evidence="2">The sequence shown here is derived from an EMBL/GenBank/DDBJ whole genome shotgun (WGS) entry which is preliminary data.</text>
</comment>
<reference evidence="2 3" key="1">
    <citation type="journal article" date="2013" name="Nat. Commun.">
        <title>The evolution and pathogenic mechanisms of the rice sheath blight pathogen.</title>
        <authorList>
            <person name="Zheng A."/>
            <person name="Lin R."/>
            <person name="Xu L."/>
            <person name="Qin P."/>
            <person name="Tang C."/>
            <person name="Ai P."/>
            <person name="Zhang D."/>
            <person name="Liu Y."/>
            <person name="Sun Z."/>
            <person name="Feng H."/>
            <person name="Wang Y."/>
            <person name="Chen Y."/>
            <person name="Liang X."/>
            <person name="Fu R."/>
            <person name="Li Q."/>
            <person name="Zhang J."/>
            <person name="Yu X."/>
            <person name="Xie Z."/>
            <person name="Ding L."/>
            <person name="Guan P."/>
            <person name="Tang J."/>
            <person name="Liang Y."/>
            <person name="Wang S."/>
            <person name="Deng Q."/>
            <person name="Li S."/>
            <person name="Zhu J."/>
            <person name="Wang L."/>
            <person name="Liu H."/>
            <person name="Li P."/>
        </authorList>
    </citation>
    <scope>NUCLEOTIDE SEQUENCE [LARGE SCALE GENOMIC DNA]</scope>
    <source>
        <strain evidence="3">AG-1 IA</strain>
    </source>
</reference>
<dbReference type="Proteomes" id="UP000011668">
    <property type="component" value="Unassembled WGS sequence"/>
</dbReference>
<dbReference type="EMBL" id="AFRT01002072">
    <property type="protein sequence ID" value="ELU38707.1"/>
    <property type="molecule type" value="Genomic_DNA"/>
</dbReference>
<protein>
    <submittedName>
        <fullName evidence="2">Uncharacterized protein</fullName>
    </submittedName>
</protein>
<gene>
    <name evidence="2" type="ORF">AG1IA_07252</name>
</gene>
<feature type="compositionally biased region" description="Basic residues" evidence="1">
    <location>
        <begin position="100"/>
        <end position="110"/>
    </location>
</feature>
<dbReference type="HOGENOM" id="CLU_2172785_0_0_1"/>
<keyword evidence="3" id="KW-1185">Reference proteome</keyword>